<sequence>MTEETALASNDTHNAHQTENHSLENAEAVLQALEDFEKQLEVTSMLEDFLHHVAKTGETVFPWPKVKPVVKVKMERVLQEFLELTPPEEIVTHPNVPRFDFGATKNFILDRLDGFNGLAPFTIQRICELLVDPTKHYKRVDKFLRGLEKNVNVVSGVEPIPVKRQDPPPPVLLNGILGSQMEVEDIPPDKRSCPDSTTKLSSASSQRREEQSHLPEFLPESKADDETDDQKDDLAGDKENNDHEEKENEDSEDGESENETPETLDENKETPPLEEGTEEKEEPPPAVNGSLDKSDNSDTDRTDSEQLNDMQQKSDQTSEEDEKASQDDTSVFSLKPKGEILKESENPDEDSLIGREDGNVSPLAEDQEESVPSLEVEDEEQIEDDEPLSKRFKWDTCADEPPHRSKDQDSEENSDPKMETPM</sequence>
<dbReference type="Pfam" id="PF09184">
    <property type="entry name" value="PPP4R2"/>
    <property type="match status" value="1"/>
</dbReference>
<feature type="compositionally biased region" description="Acidic residues" evidence="2">
    <location>
        <begin position="247"/>
        <end position="264"/>
    </location>
</feature>
<dbReference type="EMBL" id="CAJPEV010000039">
    <property type="protein sequence ID" value="CAG0879365.1"/>
    <property type="molecule type" value="Genomic_DNA"/>
</dbReference>
<feature type="compositionally biased region" description="Basic and acidic residues" evidence="2">
    <location>
        <begin position="206"/>
        <end position="224"/>
    </location>
</feature>
<dbReference type="GO" id="GO:0019888">
    <property type="term" value="F:protein phosphatase regulator activity"/>
    <property type="evidence" value="ECO:0007669"/>
    <property type="project" value="InterPro"/>
</dbReference>
<evidence type="ECO:0000313" key="4">
    <source>
        <dbReference type="Proteomes" id="UP000677054"/>
    </source>
</evidence>
<protein>
    <recommendedName>
        <fullName evidence="5">Serine/threonine-protein phosphatase 4 regulatory subunit 2</fullName>
    </recommendedName>
</protein>
<feature type="compositionally biased region" description="Polar residues" evidence="2">
    <location>
        <begin position="305"/>
        <end position="315"/>
    </location>
</feature>
<gene>
    <name evidence="3" type="ORF">DSTB1V02_LOCUS557</name>
</gene>
<dbReference type="InterPro" id="IPR015267">
    <property type="entry name" value="PPP4R2"/>
</dbReference>
<dbReference type="EMBL" id="LR899556">
    <property type="protein sequence ID" value="CAD7240536.1"/>
    <property type="molecule type" value="Genomic_DNA"/>
</dbReference>
<feature type="compositionally biased region" description="Basic and acidic residues" evidence="2">
    <location>
        <begin position="387"/>
        <end position="422"/>
    </location>
</feature>
<keyword evidence="4" id="KW-1185">Reference proteome</keyword>
<evidence type="ECO:0000313" key="3">
    <source>
        <dbReference type="EMBL" id="CAD7240536.1"/>
    </source>
</evidence>
<evidence type="ECO:0008006" key="5">
    <source>
        <dbReference type="Google" id="ProtNLM"/>
    </source>
</evidence>
<feature type="compositionally biased region" description="Acidic residues" evidence="2">
    <location>
        <begin position="365"/>
        <end position="386"/>
    </location>
</feature>
<reference evidence="3" key="1">
    <citation type="submission" date="2020-11" db="EMBL/GenBank/DDBJ databases">
        <authorList>
            <person name="Tran Van P."/>
        </authorList>
    </citation>
    <scope>NUCLEOTIDE SEQUENCE</scope>
</reference>
<accession>A0A7R8X4C1</accession>
<dbReference type="GO" id="GO:0005634">
    <property type="term" value="C:nucleus"/>
    <property type="evidence" value="ECO:0007669"/>
    <property type="project" value="TreeGrafter"/>
</dbReference>
<dbReference type="GO" id="GO:0005737">
    <property type="term" value="C:cytoplasm"/>
    <property type="evidence" value="ECO:0007669"/>
    <property type="project" value="TreeGrafter"/>
</dbReference>
<evidence type="ECO:0000256" key="1">
    <source>
        <dbReference type="ARBA" id="ARBA00009207"/>
    </source>
</evidence>
<proteinExistence type="inferred from homology"/>
<dbReference type="OrthoDB" id="341898at2759"/>
<feature type="region of interest" description="Disordered" evidence="2">
    <location>
        <begin position="184"/>
        <end position="422"/>
    </location>
</feature>
<dbReference type="Proteomes" id="UP000677054">
    <property type="component" value="Unassembled WGS sequence"/>
</dbReference>
<dbReference type="GO" id="GO:0030289">
    <property type="term" value="C:protein phosphatase 4 complex"/>
    <property type="evidence" value="ECO:0007669"/>
    <property type="project" value="InterPro"/>
</dbReference>
<feature type="compositionally biased region" description="Basic and acidic residues" evidence="2">
    <location>
        <begin position="292"/>
        <end position="304"/>
    </location>
</feature>
<dbReference type="AlphaFoldDB" id="A0A7R8X4C1"/>
<evidence type="ECO:0000256" key="2">
    <source>
        <dbReference type="SAM" id="MobiDB-lite"/>
    </source>
</evidence>
<dbReference type="PANTHER" id="PTHR16487">
    <property type="entry name" value="PPP4R2-RELATED PROTEIN"/>
    <property type="match status" value="1"/>
</dbReference>
<comment type="similarity">
    <text evidence="1">Belongs to the PPP4R2 family.</text>
</comment>
<dbReference type="PANTHER" id="PTHR16487:SF0">
    <property type="entry name" value="PROTEIN PHOSPHATASE 4 REGULATORY SUBUNIT 2-RELATED"/>
    <property type="match status" value="1"/>
</dbReference>
<feature type="compositionally biased region" description="Basic and acidic residues" evidence="2">
    <location>
        <begin position="232"/>
        <end position="246"/>
    </location>
</feature>
<feature type="compositionally biased region" description="Basic and acidic residues" evidence="2">
    <location>
        <begin position="336"/>
        <end position="345"/>
    </location>
</feature>
<organism evidence="3">
    <name type="scientific">Darwinula stevensoni</name>
    <dbReference type="NCBI Taxonomy" id="69355"/>
    <lineage>
        <taxon>Eukaryota</taxon>
        <taxon>Metazoa</taxon>
        <taxon>Ecdysozoa</taxon>
        <taxon>Arthropoda</taxon>
        <taxon>Crustacea</taxon>
        <taxon>Oligostraca</taxon>
        <taxon>Ostracoda</taxon>
        <taxon>Podocopa</taxon>
        <taxon>Podocopida</taxon>
        <taxon>Darwinulocopina</taxon>
        <taxon>Darwinuloidea</taxon>
        <taxon>Darwinulidae</taxon>
        <taxon>Darwinula</taxon>
    </lineage>
</organism>
<name>A0A7R8X4C1_9CRUS</name>